<accession>A0A921E1P3</accession>
<proteinExistence type="predicted"/>
<evidence type="ECO:0000313" key="1">
    <source>
        <dbReference type="EMBL" id="HJE22682.1"/>
    </source>
</evidence>
<dbReference type="EMBL" id="DYYG01000011">
    <property type="protein sequence ID" value="HJE22682.1"/>
    <property type="molecule type" value="Genomic_DNA"/>
</dbReference>
<gene>
    <name evidence="1" type="ORF">K8W01_03380</name>
</gene>
<protein>
    <submittedName>
        <fullName evidence="1">Uncharacterized protein</fullName>
    </submittedName>
</protein>
<name>A0A921E1P3_9HYPH</name>
<reference evidence="1" key="1">
    <citation type="journal article" date="2021" name="PeerJ">
        <title>Extensive microbial diversity within the chicken gut microbiome revealed by metagenomics and culture.</title>
        <authorList>
            <person name="Gilroy R."/>
            <person name="Ravi A."/>
            <person name="Getino M."/>
            <person name="Pursley I."/>
            <person name="Horton D.L."/>
            <person name="Alikhan N.F."/>
            <person name="Baker D."/>
            <person name="Gharbi K."/>
            <person name="Hall N."/>
            <person name="Watson M."/>
            <person name="Adriaenssens E.M."/>
            <person name="Foster-Nyarko E."/>
            <person name="Jarju S."/>
            <person name="Secka A."/>
            <person name="Antonio M."/>
            <person name="Oren A."/>
            <person name="Chaudhuri R.R."/>
            <person name="La Ragione R."/>
            <person name="Hildebrand F."/>
            <person name="Pallen M.J."/>
        </authorList>
    </citation>
    <scope>NUCLEOTIDE SEQUENCE</scope>
    <source>
        <strain evidence="1">316</strain>
    </source>
</reference>
<dbReference type="Proteomes" id="UP000742631">
    <property type="component" value="Unassembled WGS sequence"/>
</dbReference>
<sequence length="50" mass="5444">MPPRPQGFNLVSAFDPVPEIAPYFSFLSLWSYVGSLEFRALAGRTGAAIV</sequence>
<comment type="caution">
    <text evidence="1">The sequence shown here is derived from an EMBL/GenBank/DDBJ whole genome shotgun (WGS) entry which is preliminary data.</text>
</comment>
<evidence type="ECO:0000313" key="2">
    <source>
        <dbReference type="Proteomes" id="UP000742631"/>
    </source>
</evidence>
<reference evidence="1" key="2">
    <citation type="submission" date="2021-09" db="EMBL/GenBank/DDBJ databases">
        <authorList>
            <person name="Gilroy R."/>
        </authorList>
    </citation>
    <scope>NUCLEOTIDE SEQUENCE</scope>
    <source>
        <strain evidence="1">316</strain>
    </source>
</reference>
<dbReference type="AlphaFoldDB" id="A0A921E1P3"/>
<organism evidence="1 2">
    <name type="scientific">Methylorubrum populi</name>
    <dbReference type="NCBI Taxonomy" id="223967"/>
    <lineage>
        <taxon>Bacteria</taxon>
        <taxon>Pseudomonadati</taxon>
        <taxon>Pseudomonadota</taxon>
        <taxon>Alphaproteobacteria</taxon>
        <taxon>Hyphomicrobiales</taxon>
        <taxon>Methylobacteriaceae</taxon>
        <taxon>Methylorubrum</taxon>
    </lineage>
</organism>